<dbReference type="Pfam" id="PF00443">
    <property type="entry name" value="UCH"/>
    <property type="match status" value="1"/>
</dbReference>
<evidence type="ECO:0000256" key="1">
    <source>
        <dbReference type="ARBA" id="ARBA00000707"/>
    </source>
</evidence>
<dbReference type="InterPro" id="IPR001394">
    <property type="entry name" value="Peptidase_C19_UCH"/>
</dbReference>
<dbReference type="PANTHER" id="PTHR24006">
    <property type="entry name" value="UBIQUITIN CARBOXYL-TERMINAL HYDROLASE"/>
    <property type="match status" value="1"/>
</dbReference>
<comment type="catalytic activity">
    <reaction evidence="1">
        <text>Thiol-dependent hydrolysis of ester, thioester, amide, peptide and isopeptide bonds formed by the C-terminal Gly of ubiquitin (a 76-residue protein attached to proteins as an intracellular targeting signal).</text>
        <dbReference type="EC" id="3.4.19.12"/>
    </reaction>
</comment>
<feature type="transmembrane region" description="Helical" evidence="8">
    <location>
        <begin position="6"/>
        <end position="26"/>
    </location>
</feature>
<evidence type="ECO:0000313" key="11">
    <source>
        <dbReference type="Proteomes" id="UP000002748"/>
    </source>
</evidence>
<reference evidence="10 11" key="1">
    <citation type="journal article" date="2012" name="Eukaryot. Cell">
        <title>Draft genome sequence of CBS 2479, the standard type strain of Trichosporon asahii.</title>
        <authorList>
            <person name="Yang R.Y."/>
            <person name="Li H.T."/>
            <person name="Zhu H."/>
            <person name="Zhou G.P."/>
            <person name="Wang M."/>
            <person name="Wang L."/>
        </authorList>
    </citation>
    <scope>NUCLEOTIDE SEQUENCE [LARGE SCALE GENOMIC DNA]</scope>
    <source>
        <strain evidence="11">ATCC 90039 / CBS 2479 / JCM 2466 / KCTC 7840 / NCYC 2677 / UAMH 7654</strain>
    </source>
</reference>
<sequence length="258" mass="28190">MAFFELSVLPTVVYGLLITLLFAYYLRYAWSILRDDGMGPLSFASSSRGGIDAGAAAHEPGDRYPGMVNLSGTLCYMNSVLQAWASLPHLRAHLERIIQLATAADVPTPVTDAVHDVLRRLNTGHAKQPPALRPHQLLAALSPLPAVRRLLATREQQDAHELFVVLAEAVSDEATKVAKEVARTRGLGQALDLSSLDVRALKNGAARRVPQNRPEKDLQAPWDGLLARRRVCRRCGYSDVVRMDSLGGMELPVPRSVS</sequence>
<dbReference type="PANTHER" id="PTHR24006:SF888">
    <property type="entry name" value="UBIQUITIN CARBOXYL-TERMINAL HYDROLASE 30"/>
    <property type="match status" value="1"/>
</dbReference>
<organism evidence="10 11">
    <name type="scientific">Trichosporon asahii var. asahii (strain ATCC 90039 / CBS 2479 / JCM 2466 / KCTC 7840 / NBRC 103889/ NCYC 2677 / UAMH 7654)</name>
    <name type="common">Yeast</name>
    <dbReference type="NCBI Taxonomy" id="1186058"/>
    <lineage>
        <taxon>Eukaryota</taxon>
        <taxon>Fungi</taxon>
        <taxon>Dikarya</taxon>
        <taxon>Basidiomycota</taxon>
        <taxon>Agaricomycotina</taxon>
        <taxon>Tremellomycetes</taxon>
        <taxon>Trichosporonales</taxon>
        <taxon>Trichosporonaceae</taxon>
        <taxon>Trichosporon</taxon>
    </lineage>
</organism>
<dbReference type="GO" id="GO:0006508">
    <property type="term" value="P:proteolysis"/>
    <property type="evidence" value="ECO:0007669"/>
    <property type="project" value="UniProtKB-KW"/>
</dbReference>
<dbReference type="InterPro" id="IPR028889">
    <property type="entry name" value="USP"/>
</dbReference>
<dbReference type="GO" id="GO:0005829">
    <property type="term" value="C:cytosol"/>
    <property type="evidence" value="ECO:0007669"/>
    <property type="project" value="TreeGrafter"/>
</dbReference>
<dbReference type="EC" id="3.4.19.12" evidence="3"/>
<dbReference type="GO" id="GO:0016579">
    <property type="term" value="P:protein deubiquitination"/>
    <property type="evidence" value="ECO:0007669"/>
    <property type="project" value="InterPro"/>
</dbReference>
<keyword evidence="5" id="KW-0833">Ubl conjugation pathway</keyword>
<evidence type="ECO:0000256" key="7">
    <source>
        <dbReference type="ARBA" id="ARBA00022807"/>
    </source>
</evidence>
<dbReference type="VEuPathDB" id="FungiDB:A1Q1_06946"/>
<protein>
    <recommendedName>
        <fullName evidence="3">ubiquitinyl hydrolase 1</fullName>
        <ecNumber evidence="3">3.4.19.12</ecNumber>
    </recommendedName>
</protein>
<dbReference type="HOGENOM" id="CLU_1078438_0_0_1"/>
<keyword evidence="7" id="KW-0788">Thiol protease</keyword>
<keyword evidence="6" id="KW-0378">Hydrolase</keyword>
<name>J5RBY2_TRIAS</name>
<feature type="domain" description="USP" evidence="9">
    <location>
        <begin position="65"/>
        <end position="258"/>
    </location>
</feature>
<evidence type="ECO:0000256" key="8">
    <source>
        <dbReference type="SAM" id="Phobius"/>
    </source>
</evidence>
<dbReference type="InterPro" id="IPR050164">
    <property type="entry name" value="Peptidase_C19"/>
</dbReference>
<dbReference type="AlphaFoldDB" id="J5RBY2"/>
<accession>J5RBY2</accession>
<evidence type="ECO:0000256" key="4">
    <source>
        <dbReference type="ARBA" id="ARBA00022670"/>
    </source>
</evidence>
<evidence type="ECO:0000256" key="3">
    <source>
        <dbReference type="ARBA" id="ARBA00012759"/>
    </source>
</evidence>
<dbReference type="KEGG" id="tasa:A1Q1_06946"/>
<evidence type="ECO:0000259" key="9">
    <source>
        <dbReference type="PROSITE" id="PS50235"/>
    </source>
</evidence>
<dbReference type="InterPro" id="IPR038765">
    <property type="entry name" value="Papain-like_cys_pep_sf"/>
</dbReference>
<evidence type="ECO:0000256" key="2">
    <source>
        <dbReference type="ARBA" id="ARBA00009085"/>
    </source>
</evidence>
<keyword evidence="4" id="KW-0645">Protease</keyword>
<keyword evidence="8" id="KW-0472">Membrane</keyword>
<dbReference type="OrthoDB" id="2020758at2759"/>
<keyword evidence="8" id="KW-1133">Transmembrane helix</keyword>
<comment type="similarity">
    <text evidence="2">Belongs to the peptidase C19 family.</text>
</comment>
<dbReference type="SUPFAM" id="SSF54001">
    <property type="entry name" value="Cysteine proteinases"/>
    <property type="match status" value="1"/>
</dbReference>
<gene>
    <name evidence="10" type="ORF">A1Q1_06946</name>
</gene>
<dbReference type="GO" id="GO:0005634">
    <property type="term" value="C:nucleus"/>
    <property type="evidence" value="ECO:0007669"/>
    <property type="project" value="TreeGrafter"/>
</dbReference>
<evidence type="ECO:0000313" key="10">
    <source>
        <dbReference type="EMBL" id="EJT51808.1"/>
    </source>
</evidence>
<keyword evidence="8" id="KW-0812">Transmembrane</keyword>
<dbReference type="EMBL" id="ALBS01000046">
    <property type="protein sequence ID" value="EJT51808.1"/>
    <property type="molecule type" value="Genomic_DNA"/>
</dbReference>
<dbReference type="RefSeq" id="XP_014182670.1">
    <property type="nucleotide sequence ID" value="XM_014327195.1"/>
</dbReference>
<dbReference type="Proteomes" id="UP000002748">
    <property type="component" value="Unassembled WGS sequence"/>
</dbReference>
<proteinExistence type="inferred from homology"/>
<evidence type="ECO:0000256" key="6">
    <source>
        <dbReference type="ARBA" id="ARBA00022801"/>
    </source>
</evidence>
<dbReference type="GO" id="GO:0004843">
    <property type="term" value="F:cysteine-type deubiquitinase activity"/>
    <property type="evidence" value="ECO:0007669"/>
    <property type="project" value="UniProtKB-EC"/>
</dbReference>
<dbReference type="GeneID" id="25990458"/>
<evidence type="ECO:0000256" key="5">
    <source>
        <dbReference type="ARBA" id="ARBA00022786"/>
    </source>
</evidence>
<dbReference type="PROSITE" id="PS50235">
    <property type="entry name" value="USP_3"/>
    <property type="match status" value="1"/>
</dbReference>
<dbReference type="Gene3D" id="3.90.70.10">
    <property type="entry name" value="Cysteine proteinases"/>
    <property type="match status" value="1"/>
</dbReference>
<comment type="caution">
    <text evidence="10">The sequence shown here is derived from an EMBL/GenBank/DDBJ whole genome shotgun (WGS) entry which is preliminary data.</text>
</comment>